<organism evidence="3 4">
    <name type="scientific">Coprobacillus cateniformis</name>
    <dbReference type="NCBI Taxonomy" id="100884"/>
    <lineage>
        <taxon>Bacteria</taxon>
        <taxon>Bacillati</taxon>
        <taxon>Bacillota</taxon>
        <taxon>Erysipelotrichia</taxon>
        <taxon>Erysipelotrichales</taxon>
        <taxon>Coprobacillaceae</taxon>
        <taxon>Coprobacillus</taxon>
    </lineage>
</organism>
<dbReference type="OrthoDB" id="9789133at2"/>
<keyword evidence="4" id="KW-1185">Reference proteome</keyword>
<gene>
    <name evidence="3" type="ORF">HMPREF9488_01244</name>
</gene>
<evidence type="ECO:0000313" key="4">
    <source>
        <dbReference type="Proteomes" id="UP000003157"/>
    </source>
</evidence>
<dbReference type="Proteomes" id="UP000003157">
    <property type="component" value="Unassembled WGS sequence"/>
</dbReference>
<dbReference type="SUPFAM" id="SSF56281">
    <property type="entry name" value="Metallo-hydrolase/oxidoreductase"/>
    <property type="match status" value="1"/>
</dbReference>
<protein>
    <recommendedName>
        <fullName evidence="2">Metallo-beta-lactamase domain-containing protein</fullName>
    </recommendedName>
</protein>
<feature type="domain" description="Metallo-beta-lactamase" evidence="2">
    <location>
        <begin position="42"/>
        <end position="223"/>
    </location>
</feature>
<dbReference type="PANTHER" id="PTHR43546">
    <property type="entry name" value="UPF0173 METAL-DEPENDENT HYDROLASE MJ1163-RELATED"/>
    <property type="match status" value="1"/>
</dbReference>
<dbReference type="Gene3D" id="3.60.15.10">
    <property type="entry name" value="Ribonuclease Z/Hydroxyacylglutathione hydrolase-like"/>
    <property type="match status" value="1"/>
</dbReference>
<dbReference type="InterPro" id="IPR036866">
    <property type="entry name" value="RibonucZ/Hydroxyglut_hydro"/>
</dbReference>
<reference evidence="3 4" key="1">
    <citation type="submission" date="2010-12" db="EMBL/GenBank/DDBJ databases">
        <title>The Genome Sequence of Coprobacillus sp. strain 29_1.</title>
        <authorList>
            <consortium name="The Broad Institute Genome Sequencing Platform"/>
            <person name="Earl A."/>
            <person name="Ward D."/>
            <person name="Feldgarden M."/>
            <person name="Gevers D."/>
            <person name="Daigneault M."/>
            <person name="Sibley C.D."/>
            <person name="White A."/>
            <person name="Strauss J."/>
            <person name="Allen-Vercoe E."/>
            <person name="Young S.K."/>
            <person name="Zeng Q."/>
            <person name="Gargeya S."/>
            <person name="Fitzgerald M."/>
            <person name="Haas B."/>
            <person name="Abouelleil A."/>
            <person name="Alvarado L."/>
            <person name="Arachchi H.M."/>
            <person name="Berlin A."/>
            <person name="Brown A."/>
            <person name="Chapman S.B."/>
            <person name="Chen Z."/>
            <person name="Dunbar C."/>
            <person name="Freedman E."/>
            <person name="Gearin G."/>
            <person name="Gellesch M."/>
            <person name="Goldberg J."/>
            <person name="Griggs A."/>
            <person name="Gujja S."/>
            <person name="Heilman E."/>
            <person name="Heiman D."/>
            <person name="Howarth C."/>
            <person name="Larson L."/>
            <person name="Lui A."/>
            <person name="MacDonald P.J.P."/>
            <person name="Mehta T."/>
            <person name="Montmayeur A."/>
            <person name="Murphy C."/>
            <person name="Neiman D."/>
            <person name="Pearson M."/>
            <person name="Priest M."/>
            <person name="Roberts A."/>
            <person name="Saif S."/>
            <person name="Shea T."/>
            <person name="Shenoy N."/>
            <person name="Sisk P."/>
            <person name="Stolte C."/>
            <person name="Sykes S."/>
            <person name="White J."/>
            <person name="Yandava C."/>
            <person name="Nusbaum C."/>
            <person name="Birren B."/>
        </authorList>
    </citation>
    <scope>NUCLEOTIDE SEQUENCE [LARGE SCALE GENOMIC DNA]</scope>
    <source>
        <strain evidence="3 4">29_1</strain>
    </source>
</reference>
<dbReference type="STRING" id="100884.GCA_000269565_03085"/>
<dbReference type="GO" id="GO:0016787">
    <property type="term" value="F:hydrolase activity"/>
    <property type="evidence" value="ECO:0007669"/>
    <property type="project" value="UniProtKB-KW"/>
</dbReference>
<evidence type="ECO:0000256" key="1">
    <source>
        <dbReference type="ARBA" id="ARBA00022801"/>
    </source>
</evidence>
<dbReference type="InterPro" id="IPR001279">
    <property type="entry name" value="Metallo-B-lactamas"/>
</dbReference>
<dbReference type="HOGENOM" id="CLU_1026444_0_0_9"/>
<sequence>MKQAIAPKTISIRHQAFQPISHTDIYWLSGAGMMINSHGTVIMIDPLLEGFDLPLLVDMPIIPQDVPHLDGVLITHCDNDHFSRMTCLDLSAVTSAYHGPHYLAQLFAEEKLPGHGYDIGQQFEIGPMKITLTPADHAWQNEKEKYRQIREYRFEDYCGYWIDTPEGSIWLVGDSRLLDEHLQMPEPDVMLFDFSDNSWHIGLDNAIKLANTYPHTDLILIHWGTVDAPDMDAFNGNPKSLEGRIINPERIHIVAPGEVFSLKR</sequence>
<dbReference type="AlphaFoldDB" id="E7G906"/>
<name>E7G906_9FIRM</name>
<dbReference type="InterPro" id="IPR050114">
    <property type="entry name" value="UPF0173_UPF0282_UlaG_hydrolase"/>
</dbReference>
<dbReference type="eggNOG" id="COG2220">
    <property type="taxonomic scope" value="Bacteria"/>
</dbReference>
<dbReference type="EMBL" id="ADKX01000023">
    <property type="protein sequence ID" value="EFW05447.1"/>
    <property type="molecule type" value="Genomic_DNA"/>
</dbReference>
<keyword evidence="1" id="KW-0378">Hydrolase</keyword>
<evidence type="ECO:0000259" key="2">
    <source>
        <dbReference type="Pfam" id="PF12706"/>
    </source>
</evidence>
<dbReference type="RefSeq" id="WP_008788360.1">
    <property type="nucleotide sequence ID" value="NZ_AKCB01000002.1"/>
</dbReference>
<evidence type="ECO:0000313" key="3">
    <source>
        <dbReference type="EMBL" id="EFW05447.1"/>
    </source>
</evidence>
<comment type="caution">
    <text evidence="3">The sequence shown here is derived from an EMBL/GenBank/DDBJ whole genome shotgun (WGS) entry which is preliminary data.</text>
</comment>
<dbReference type="Pfam" id="PF12706">
    <property type="entry name" value="Lactamase_B_2"/>
    <property type="match status" value="1"/>
</dbReference>
<dbReference type="PANTHER" id="PTHR43546:SF9">
    <property type="entry name" value="L-ASCORBATE-6-PHOSPHATE LACTONASE ULAG-RELATED"/>
    <property type="match status" value="1"/>
</dbReference>
<accession>E7G906</accession>
<dbReference type="GeneID" id="78230879"/>
<proteinExistence type="predicted"/>